<proteinExistence type="inferred from homology"/>
<dbReference type="InterPro" id="IPR023696">
    <property type="entry name" value="Ureohydrolase_dom_sf"/>
</dbReference>
<evidence type="ECO:0000313" key="3">
    <source>
        <dbReference type="EMBL" id="BAO30206.1"/>
    </source>
</evidence>
<dbReference type="PRINTS" id="PR01270">
    <property type="entry name" value="HDASUPER"/>
</dbReference>
<dbReference type="Proteomes" id="UP000031637">
    <property type="component" value="Chromosome"/>
</dbReference>
<evidence type="ECO:0000256" key="1">
    <source>
        <dbReference type="ARBA" id="ARBA00005947"/>
    </source>
</evidence>
<dbReference type="AlphaFoldDB" id="W0SGP1"/>
<dbReference type="GO" id="GO:0040029">
    <property type="term" value="P:epigenetic regulation of gene expression"/>
    <property type="evidence" value="ECO:0007669"/>
    <property type="project" value="TreeGrafter"/>
</dbReference>
<dbReference type="CDD" id="cd11599">
    <property type="entry name" value="HDAC_classII_2"/>
    <property type="match status" value="1"/>
</dbReference>
<dbReference type="EMBL" id="AP012547">
    <property type="protein sequence ID" value="BAO30206.1"/>
    <property type="molecule type" value="Genomic_DNA"/>
</dbReference>
<dbReference type="KEGG" id="shd:SUTH_02419"/>
<gene>
    <name evidence="3" type="ORF">SUTH_02419</name>
</gene>
<dbReference type="InterPro" id="IPR023801">
    <property type="entry name" value="His_deacetylse_dom"/>
</dbReference>
<comment type="similarity">
    <text evidence="1">Belongs to the histone deacetylase family.</text>
</comment>
<dbReference type="Pfam" id="PF00850">
    <property type="entry name" value="Hist_deacetyl"/>
    <property type="match status" value="1"/>
</dbReference>
<dbReference type="InterPro" id="IPR037138">
    <property type="entry name" value="His_deacetylse_dom_sf"/>
</dbReference>
<dbReference type="PANTHER" id="PTHR10625:SF10">
    <property type="entry name" value="HISTONE DEACETYLASE HDAC1"/>
    <property type="match status" value="1"/>
</dbReference>
<keyword evidence="4" id="KW-1185">Reference proteome</keyword>
<evidence type="ECO:0000259" key="2">
    <source>
        <dbReference type="Pfam" id="PF00850"/>
    </source>
</evidence>
<dbReference type="SUPFAM" id="SSF52768">
    <property type="entry name" value="Arginase/deacetylase"/>
    <property type="match status" value="1"/>
</dbReference>
<reference evidence="3 4" key="1">
    <citation type="journal article" date="2014" name="Syst. Appl. Microbiol.">
        <title>Complete genomes of freshwater sulfur oxidizers Sulfuricella denitrificans skB26 and Sulfuritalea hydrogenivorans sk43H: genetic insights into the sulfur oxidation pathway of betaproteobacteria.</title>
        <authorList>
            <person name="Watanabe T."/>
            <person name="Kojima H."/>
            <person name="Fukui M."/>
        </authorList>
    </citation>
    <scope>NUCLEOTIDE SEQUENCE [LARGE SCALE GENOMIC DNA]</scope>
    <source>
        <strain evidence="3">DSM22779</strain>
    </source>
</reference>
<feature type="domain" description="Histone deacetylase" evidence="2">
    <location>
        <begin position="21"/>
        <end position="305"/>
    </location>
</feature>
<dbReference type="PANTHER" id="PTHR10625">
    <property type="entry name" value="HISTONE DEACETYLASE HDAC1-RELATED"/>
    <property type="match status" value="1"/>
</dbReference>
<evidence type="ECO:0000313" key="4">
    <source>
        <dbReference type="Proteomes" id="UP000031637"/>
    </source>
</evidence>
<sequence>MTTTAFITHRDCWQHDMGAHHPECPDRLGAISDRLIASGLDLYLQFHDAPLAEVEQLLRVHPRDYIDHLHSSSPAHGIVHLDPDTAMSPGTLQAALRSAGAGCFATDLVMRGEVQNAFCAVRPPGHHAERAKAMGFCFFNNVAVAARHALEAWGLSRVAIIDFDVHHGNGTEEIFAGDQRVLMAGIFQHPFYPYCGTENPASNMCNVPMPAGTRGDEFRQVVYDIWLPRLREFKPEMIFISAGFDAHYEDDMGSLGLVESDYAWVTEQVKQVADEFAKGRIVSLLEGGYALSAMARSVTTHIKALADL</sequence>
<dbReference type="STRING" id="1223802.SUTH_02419"/>
<name>W0SGP1_9PROT</name>
<dbReference type="InterPro" id="IPR000286">
    <property type="entry name" value="HDACs"/>
</dbReference>
<protein>
    <submittedName>
        <fullName evidence="3">Histone deacetylase</fullName>
    </submittedName>
</protein>
<organism evidence="3 4">
    <name type="scientific">Sulfuritalea hydrogenivorans sk43H</name>
    <dbReference type="NCBI Taxonomy" id="1223802"/>
    <lineage>
        <taxon>Bacteria</taxon>
        <taxon>Pseudomonadati</taxon>
        <taxon>Pseudomonadota</taxon>
        <taxon>Betaproteobacteria</taxon>
        <taxon>Nitrosomonadales</taxon>
        <taxon>Sterolibacteriaceae</taxon>
        <taxon>Sulfuritalea</taxon>
    </lineage>
</organism>
<dbReference type="HOGENOM" id="CLU_007727_8_1_4"/>
<dbReference type="GO" id="GO:0004407">
    <property type="term" value="F:histone deacetylase activity"/>
    <property type="evidence" value="ECO:0007669"/>
    <property type="project" value="TreeGrafter"/>
</dbReference>
<accession>W0SGP1</accession>
<dbReference type="Gene3D" id="3.40.800.20">
    <property type="entry name" value="Histone deacetylase domain"/>
    <property type="match status" value="1"/>
</dbReference>
<dbReference type="OrthoDB" id="9808367at2"/>